<gene>
    <name evidence="2" type="ORF">FSARC_10238</name>
</gene>
<dbReference type="OrthoDB" id="5333491at2759"/>
<feature type="domain" description="DUF6546" evidence="1">
    <location>
        <begin position="308"/>
        <end position="426"/>
    </location>
</feature>
<evidence type="ECO:0000313" key="2">
    <source>
        <dbReference type="EMBL" id="KAF4961256.1"/>
    </source>
</evidence>
<comment type="caution">
    <text evidence="2">The sequence shown here is derived from an EMBL/GenBank/DDBJ whole genome shotgun (WGS) entry which is preliminary data.</text>
</comment>
<dbReference type="InterPro" id="IPR032675">
    <property type="entry name" value="LRR_dom_sf"/>
</dbReference>
<dbReference type="SUPFAM" id="SSF52047">
    <property type="entry name" value="RNI-like"/>
    <property type="match status" value="1"/>
</dbReference>
<dbReference type="InterPro" id="IPR046676">
    <property type="entry name" value="DUF6546"/>
</dbReference>
<dbReference type="Pfam" id="PF20183">
    <property type="entry name" value="DUF6546"/>
    <property type="match status" value="1"/>
</dbReference>
<accession>A0A8H4TNN5</accession>
<dbReference type="EMBL" id="JABEXW010000614">
    <property type="protein sequence ID" value="KAF4961256.1"/>
    <property type="molecule type" value="Genomic_DNA"/>
</dbReference>
<organism evidence="2 3">
    <name type="scientific">Fusarium sarcochroum</name>
    <dbReference type="NCBI Taxonomy" id="1208366"/>
    <lineage>
        <taxon>Eukaryota</taxon>
        <taxon>Fungi</taxon>
        <taxon>Dikarya</taxon>
        <taxon>Ascomycota</taxon>
        <taxon>Pezizomycotina</taxon>
        <taxon>Sordariomycetes</taxon>
        <taxon>Hypocreomycetidae</taxon>
        <taxon>Hypocreales</taxon>
        <taxon>Nectriaceae</taxon>
        <taxon>Fusarium</taxon>
        <taxon>Fusarium lateritium species complex</taxon>
    </lineage>
</organism>
<keyword evidence="3" id="KW-1185">Reference proteome</keyword>
<proteinExistence type="predicted"/>
<protein>
    <recommendedName>
        <fullName evidence="1">DUF6546 domain-containing protein</fullName>
    </recommendedName>
</protein>
<reference evidence="2" key="2">
    <citation type="submission" date="2020-05" db="EMBL/GenBank/DDBJ databases">
        <authorList>
            <person name="Kim H.-S."/>
            <person name="Proctor R.H."/>
            <person name="Brown D.W."/>
        </authorList>
    </citation>
    <scope>NUCLEOTIDE SEQUENCE</scope>
    <source>
        <strain evidence="2">NRRL 20472</strain>
    </source>
</reference>
<evidence type="ECO:0000259" key="1">
    <source>
        <dbReference type="Pfam" id="PF20183"/>
    </source>
</evidence>
<dbReference type="AlphaFoldDB" id="A0A8H4TNN5"/>
<reference evidence="2" key="1">
    <citation type="journal article" date="2020" name="BMC Genomics">
        <title>Correction to: Identification and distribution of gene clusters required for synthesis of sphingolipid metabolism inhibitors in diverse species of the filamentous fungus Fusarium.</title>
        <authorList>
            <person name="Kim H.S."/>
            <person name="Lohmar J.M."/>
            <person name="Busman M."/>
            <person name="Brown D.W."/>
            <person name="Naumann T.A."/>
            <person name="Divon H.H."/>
            <person name="Lysoe E."/>
            <person name="Uhlig S."/>
            <person name="Proctor R.H."/>
        </authorList>
    </citation>
    <scope>NUCLEOTIDE SEQUENCE</scope>
    <source>
        <strain evidence="2">NRRL 20472</strain>
    </source>
</reference>
<evidence type="ECO:0000313" key="3">
    <source>
        <dbReference type="Proteomes" id="UP000622797"/>
    </source>
</evidence>
<dbReference type="Gene3D" id="3.80.10.10">
    <property type="entry name" value="Ribonuclease Inhibitor"/>
    <property type="match status" value="1"/>
</dbReference>
<sequence>MRWSKLPAELRLEVLEYLARVTYYHRKRKTLAKYATVSPEWQIFFEGHTMRSIEVKQSEIDTFRFIFRTKRRRRCLRNIGLVLELELHDTTSLWYPEGATRNHTFGEMWLLASQPTVLPMLVSEAVKRNKIFARTAQALFCELSPWRKSHVWHTGINLEIIAKSKSFWQKEACKLQPSTDPVVFGTQTFSKSEQEQILEAAKADFRSSIGLYFKSAAPKMPQVKVITSLSILRKSVRHFDPRALARLMGYLPSLKTFVWEMRPRGHRNIEHELQEQLSTAIKDWPSGLNDVQISQPTPFDNYLTLSPSLAMLSANLADRAQCLSCLSLRHCTDAVEFFKPGIRRFPNMKYLTLRSKQLVVDELPSSGHYLLGLTAKAVSCMPKLRNLTLFNMHGDHIGLLTYEISDNMLTLKLRCSWPFEIREGTIGLLRDSLKRGRSESLRWGSKLLLAERVKAHIASALYRNKLSVERH</sequence>
<feature type="non-terminal residue" evidence="2">
    <location>
        <position position="471"/>
    </location>
</feature>
<name>A0A8H4TNN5_9HYPO</name>
<dbReference type="Proteomes" id="UP000622797">
    <property type="component" value="Unassembled WGS sequence"/>
</dbReference>